<dbReference type="Gramene" id="Pp3c16_19964V3.1">
    <property type="protein sequence ID" value="Pp3c16_19964V3.1"/>
    <property type="gene ID" value="Pp3c16_19964"/>
</dbReference>
<gene>
    <name evidence="9" type="ORF">PHYPA_021255</name>
</gene>
<dbReference type="Gene3D" id="1.25.10.10">
    <property type="entry name" value="Leucine-rich Repeat Variant"/>
    <property type="match status" value="1"/>
</dbReference>
<accession>A0A2K1J9D8</accession>
<evidence type="ECO:0000256" key="8">
    <source>
        <dbReference type="SAM" id="MobiDB-lite"/>
    </source>
</evidence>
<evidence type="ECO:0000313" key="9">
    <source>
        <dbReference type="EMBL" id="PNR38144.1"/>
    </source>
</evidence>
<protein>
    <recommendedName>
        <fullName evidence="12">Exportin-1 C-terminal domain-containing protein</fullName>
    </recommendedName>
</protein>
<proteinExistence type="inferred from homology"/>
<dbReference type="EnsemblPlants" id="Pp3c16_19964V3.1">
    <property type="protein sequence ID" value="Pp3c16_19964V3.1"/>
    <property type="gene ID" value="Pp3c16_19964"/>
</dbReference>
<dbReference type="GO" id="GO:0005049">
    <property type="term" value="F:nuclear export signal receptor activity"/>
    <property type="evidence" value="ECO:0000318"/>
    <property type="project" value="GO_Central"/>
</dbReference>
<evidence type="ECO:0000256" key="4">
    <source>
        <dbReference type="ARBA" id="ARBA00022448"/>
    </source>
</evidence>
<dbReference type="InParanoid" id="A0A2K1J9D8"/>
<dbReference type="InterPro" id="IPR044189">
    <property type="entry name" value="XPO4/7-like"/>
</dbReference>
<evidence type="ECO:0000313" key="10">
    <source>
        <dbReference type="EnsemblPlants" id="Pp3c16_19950V3.1"/>
    </source>
</evidence>
<evidence type="ECO:0008006" key="12">
    <source>
        <dbReference type="Google" id="ProtNLM"/>
    </source>
</evidence>
<dbReference type="FunFam" id="1.25.10.10:FF:000287">
    <property type="entry name" value="Exportin-4 protein"/>
    <property type="match status" value="1"/>
</dbReference>
<dbReference type="GO" id="GO:0005643">
    <property type="term" value="C:nuclear pore"/>
    <property type="evidence" value="ECO:0000318"/>
    <property type="project" value="GO_Central"/>
</dbReference>
<feature type="region of interest" description="Disordered" evidence="8">
    <location>
        <begin position="360"/>
        <end position="382"/>
    </location>
</feature>
<evidence type="ECO:0000256" key="2">
    <source>
        <dbReference type="ARBA" id="ARBA00004496"/>
    </source>
</evidence>
<reference evidence="9 11" key="2">
    <citation type="journal article" date="2018" name="Plant J.">
        <title>The Physcomitrella patens chromosome-scale assembly reveals moss genome structure and evolution.</title>
        <authorList>
            <person name="Lang D."/>
            <person name="Ullrich K.K."/>
            <person name="Murat F."/>
            <person name="Fuchs J."/>
            <person name="Jenkins J."/>
            <person name="Haas F.B."/>
            <person name="Piednoel M."/>
            <person name="Gundlach H."/>
            <person name="Van Bel M."/>
            <person name="Meyberg R."/>
            <person name="Vives C."/>
            <person name="Morata J."/>
            <person name="Symeonidi A."/>
            <person name="Hiss M."/>
            <person name="Muchero W."/>
            <person name="Kamisugi Y."/>
            <person name="Saleh O."/>
            <person name="Blanc G."/>
            <person name="Decker E.L."/>
            <person name="van Gessel N."/>
            <person name="Grimwood J."/>
            <person name="Hayes R.D."/>
            <person name="Graham S.W."/>
            <person name="Gunter L.E."/>
            <person name="McDaniel S.F."/>
            <person name="Hoernstein S.N.W."/>
            <person name="Larsson A."/>
            <person name="Li F.W."/>
            <person name="Perroud P.F."/>
            <person name="Phillips J."/>
            <person name="Ranjan P."/>
            <person name="Rokshar D.S."/>
            <person name="Rothfels C.J."/>
            <person name="Schneider L."/>
            <person name="Shu S."/>
            <person name="Stevenson D.W."/>
            <person name="Thummler F."/>
            <person name="Tillich M."/>
            <person name="Villarreal Aguilar J.C."/>
            <person name="Widiez T."/>
            <person name="Wong G.K."/>
            <person name="Wymore A."/>
            <person name="Zhang Y."/>
            <person name="Zimmer A.D."/>
            <person name="Quatrano R.S."/>
            <person name="Mayer K.F.X."/>
            <person name="Goodstein D."/>
            <person name="Casacuberta J.M."/>
            <person name="Vandepoele K."/>
            <person name="Reski R."/>
            <person name="Cuming A.C."/>
            <person name="Tuskan G.A."/>
            <person name="Maumus F."/>
            <person name="Salse J."/>
            <person name="Schmutz J."/>
            <person name="Rensing S.A."/>
        </authorList>
    </citation>
    <scope>NUCLEOTIDE SEQUENCE [LARGE SCALE GENOMIC DNA]</scope>
    <source>
        <strain evidence="10 11">cv. Gransden 2004</strain>
    </source>
</reference>
<dbReference type="Gramene" id="Pp3c16_19950V3.1">
    <property type="protein sequence ID" value="Pp3c16_19950V3.1"/>
    <property type="gene ID" value="Pp3c16_19950"/>
</dbReference>
<keyword evidence="7" id="KW-0539">Nucleus</keyword>
<dbReference type="EnsemblPlants" id="Pp3c16_19950V3.1">
    <property type="protein sequence ID" value="Pp3c16_19950V3.1"/>
    <property type="gene ID" value="Pp3c16_19950"/>
</dbReference>
<comment type="similarity">
    <text evidence="3">Belongs to the exportin family.</text>
</comment>
<feature type="compositionally biased region" description="Polar residues" evidence="8">
    <location>
        <begin position="364"/>
        <end position="378"/>
    </location>
</feature>
<keyword evidence="11" id="KW-1185">Reference proteome</keyword>
<evidence type="ECO:0000256" key="5">
    <source>
        <dbReference type="ARBA" id="ARBA00022490"/>
    </source>
</evidence>
<organism evidence="9">
    <name type="scientific">Physcomitrium patens</name>
    <name type="common">Spreading-leaved earth moss</name>
    <name type="synonym">Physcomitrella patens</name>
    <dbReference type="NCBI Taxonomy" id="3218"/>
    <lineage>
        <taxon>Eukaryota</taxon>
        <taxon>Viridiplantae</taxon>
        <taxon>Streptophyta</taxon>
        <taxon>Embryophyta</taxon>
        <taxon>Bryophyta</taxon>
        <taxon>Bryophytina</taxon>
        <taxon>Bryopsida</taxon>
        <taxon>Funariidae</taxon>
        <taxon>Funariales</taxon>
        <taxon>Funariaceae</taxon>
        <taxon>Physcomitrium</taxon>
    </lineage>
</organism>
<dbReference type="STRING" id="3218.A0A2K1J9D8"/>
<dbReference type="PANTHER" id="PTHR12596">
    <property type="entry name" value="EXPORTIN 4,7-RELATED"/>
    <property type="match status" value="1"/>
</dbReference>
<evidence type="ECO:0000256" key="7">
    <source>
        <dbReference type="ARBA" id="ARBA00023242"/>
    </source>
</evidence>
<keyword evidence="6" id="KW-0653">Protein transport</keyword>
<reference evidence="10" key="3">
    <citation type="submission" date="2020-12" db="UniProtKB">
        <authorList>
            <consortium name="EnsemblPlants"/>
        </authorList>
    </citation>
    <scope>IDENTIFICATION</scope>
</reference>
<evidence type="ECO:0000256" key="6">
    <source>
        <dbReference type="ARBA" id="ARBA00022927"/>
    </source>
</evidence>
<name>A0A2K1J9D8_PHYPA</name>
<keyword evidence="5" id="KW-0963">Cytoplasm</keyword>
<dbReference type="GO" id="GO:0005737">
    <property type="term" value="C:cytoplasm"/>
    <property type="evidence" value="ECO:0000318"/>
    <property type="project" value="GO_Central"/>
</dbReference>
<keyword evidence="4" id="KW-0813">Transport</keyword>
<comment type="subcellular location">
    <subcellularLocation>
        <location evidence="2">Cytoplasm</location>
    </subcellularLocation>
    <subcellularLocation>
        <location evidence="1">Nucleus</location>
    </subcellularLocation>
</comment>
<sequence>MGIDQGGFQQQHSMNNDMERLAGAMQAVEQACAALQSILKSPQQGFRRQRQCRKQQSANGSYSLQRKGVTCARWSLLPQKKESFFNEVLIYYVYIDGGVTQELHLQRLMAGITTWLDPPEAVVGALLAGSISESELLDGCRCLVAIASVNSPSAFDQLLKAVSRNRWVETLSLLASLTREVIRAREQNGKEEDTWAAEALDTLLDTWTVLFQRIPFPSSGTDAVAAVFKAYVDTEVRAAAASANDEDDDAEQLRASIAERDEHLSAVALLARAAPLSTIPLLAMLISKRFNWLLQVPESISALNVSGTEANNHPAVLLSRSVIELARQSLDASVRAELFSPRLMEAIVWFFEDGLMPADAGRGPNSTPSSNESDQQQMPGVAGPESHPLIMAFGEGGGGKTVLEMLVRVAGAALTAWLGERRLQELAAFQLLPSLVQRRNICVHLVTLAVLQGQKVIVANLGRNWLRLLHISNHPSLFSRPRFRYVRDLLSPLASTLATISKHDDLQVLSQQPNVIIQVSCLIDRLRGAARATLPRSQSAIFDVGAAVMEPLLVLMRTYNNHSSVIYLVLKYVVDWVDGQVAFLEAKDTAIVFSICVRLLEIYSTHNIGKVSVSTSVNLNNESQTEKYKDLRALLQLLTNSSSKDLVVYLGLHIITPLMSVDLLKCPKLSRQYFTLLAHMLEVYPEKVAKLSPEGFARISATLEFGLRHQNVEVVSISFTALNAVAFYHYQAICRGQEGLGIHALSIQNEHGVVKEGVLDHFLRSVMQFLLFDDYSNDLVELAADALLPLVVCNTALYRRLALELLKGQHHALLQSRLATAFHVLLNANQVTSLFVSLNTSFGSIKEFLTSNWVTVCGAYTRITVYSLDVFYMGWTDNSKSKLNLRL</sequence>
<dbReference type="Proteomes" id="UP000006727">
    <property type="component" value="Chromosome 16"/>
</dbReference>
<dbReference type="InterPro" id="IPR011989">
    <property type="entry name" value="ARM-like"/>
</dbReference>
<dbReference type="PANTHER" id="PTHR12596:SF1">
    <property type="entry name" value="EXPORTIN-4"/>
    <property type="match status" value="1"/>
</dbReference>
<evidence type="ECO:0000256" key="1">
    <source>
        <dbReference type="ARBA" id="ARBA00004123"/>
    </source>
</evidence>
<dbReference type="GO" id="GO:0006611">
    <property type="term" value="P:protein export from nucleus"/>
    <property type="evidence" value="ECO:0000318"/>
    <property type="project" value="GO_Central"/>
</dbReference>
<reference evidence="9 11" key="1">
    <citation type="journal article" date="2008" name="Science">
        <title>The Physcomitrella genome reveals evolutionary insights into the conquest of land by plants.</title>
        <authorList>
            <person name="Rensing S."/>
            <person name="Lang D."/>
            <person name="Zimmer A."/>
            <person name="Terry A."/>
            <person name="Salamov A."/>
            <person name="Shapiro H."/>
            <person name="Nishiyama T."/>
            <person name="Perroud P.-F."/>
            <person name="Lindquist E."/>
            <person name="Kamisugi Y."/>
            <person name="Tanahashi T."/>
            <person name="Sakakibara K."/>
            <person name="Fujita T."/>
            <person name="Oishi K."/>
            <person name="Shin-I T."/>
            <person name="Kuroki Y."/>
            <person name="Toyoda A."/>
            <person name="Suzuki Y."/>
            <person name="Hashimoto A."/>
            <person name="Yamaguchi K."/>
            <person name="Sugano A."/>
            <person name="Kohara Y."/>
            <person name="Fujiyama A."/>
            <person name="Anterola A."/>
            <person name="Aoki S."/>
            <person name="Ashton N."/>
            <person name="Barbazuk W.B."/>
            <person name="Barker E."/>
            <person name="Bennetzen J."/>
            <person name="Bezanilla M."/>
            <person name="Blankenship R."/>
            <person name="Cho S.H."/>
            <person name="Dutcher S."/>
            <person name="Estelle M."/>
            <person name="Fawcett J.A."/>
            <person name="Gundlach H."/>
            <person name="Hanada K."/>
            <person name="Heyl A."/>
            <person name="Hicks K.A."/>
            <person name="Hugh J."/>
            <person name="Lohr M."/>
            <person name="Mayer K."/>
            <person name="Melkozernov A."/>
            <person name="Murata T."/>
            <person name="Nelson D."/>
            <person name="Pils B."/>
            <person name="Prigge M."/>
            <person name="Reiss B."/>
            <person name="Renner T."/>
            <person name="Rombauts S."/>
            <person name="Rushton P."/>
            <person name="Sanderfoot A."/>
            <person name="Schween G."/>
            <person name="Shiu S.-H."/>
            <person name="Stueber K."/>
            <person name="Theodoulou F.L."/>
            <person name="Tu H."/>
            <person name="Van de Peer Y."/>
            <person name="Verrier P.J."/>
            <person name="Waters E."/>
            <person name="Wood A."/>
            <person name="Yang L."/>
            <person name="Cove D."/>
            <person name="Cuming A."/>
            <person name="Hasebe M."/>
            <person name="Lucas S."/>
            <person name="Mishler D.B."/>
            <person name="Reski R."/>
            <person name="Grigoriev I."/>
            <person name="Quatrano R.S."/>
            <person name="Boore J.L."/>
        </authorList>
    </citation>
    <scope>NUCLEOTIDE SEQUENCE [LARGE SCALE GENOMIC DNA]</scope>
    <source>
        <strain evidence="10 11">cv. Gransden 2004</strain>
    </source>
</reference>
<evidence type="ECO:0000313" key="11">
    <source>
        <dbReference type="Proteomes" id="UP000006727"/>
    </source>
</evidence>
<evidence type="ECO:0000256" key="3">
    <source>
        <dbReference type="ARBA" id="ARBA00009466"/>
    </source>
</evidence>
<dbReference type="AlphaFoldDB" id="A0A2K1J9D8"/>
<dbReference type="EMBL" id="ABEU02000016">
    <property type="protein sequence ID" value="PNR38144.1"/>
    <property type="molecule type" value="Genomic_DNA"/>
</dbReference>